<dbReference type="SUPFAM" id="SSF54523">
    <property type="entry name" value="Pili subunits"/>
    <property type="match status" value="1"/>
</dbReference>
<name>A0ABX2N0Y6_9SPHN</name>
<dbReference type="PANTHER" id="PTHR39583">
    <property type="entry name" value="TYPE II SECRETION SYSTEM PROTEIN J-RELATED"/>
    <property type="match status" value="1"/>
</dbReference>
<evidence type="ECO:0000313" key="12">
    <source>
        <dbReference type="Proteomes" id="UP000652427"/>
    </source>
</evidence>
<comment type="subcellular location">
    <subcellularLocation>
        <location evidence="1">Cell inner membrane</location>
        <topology evidence="1">Single-pass membrane protein</topology>
    </subcellularLocation>
</comment>
<gene>
    <name evidence="11" type="primary">gspJ</name>
    <name evidence="11" type="ORF">HUO14_05490</name>
</gene>
<dbReference type="Pfam" id="PF07963">
    <property type="entry name" value="N_methyl"/>
    <property type="match status" value="1"/>
</dbReference>
<dbReference type="InterPro" id="IPR045584">
    <property type="entry name" value="Pilin-like"/>
</dbReference>
<dbReference type="Pfam" id="PF11612">
    <property type="entry name" value="T2SSJ"/>
    <property type="match status" value="1"/>
</dbReference>
<evidence type="ECO:0000256" key="4">
    <source>
        <dbReference type="ARBA" id="ARBA00022475"/>
    </source>
</evidence>
<keyword evidence="8 10" id="KW-1133">Transmembrane helix</keyword>
<dbReference type="NCBIfam" id="TIGR02532">
    <property type="entry name" value="IV_pilin_GFxxxE"/>
    <property type="match status" value="1"/>
</dbReference>
<dbReference type="PANTHER" id="PTHR39583:SF2">
    <property type="entry name" value="TYPE II SECRETION SYSTEM PROTEIN J"/>
    <property type="match status" value="1"/>
</dbReference>
<comment type="similarity">
    <text evidence="2">Belongs to the GSP J family.</text>
</comment>
<accession>A0ABX2N0Y6</accession>
<evidence type="ECO:0000256" key="6">
    <source>
        <dbReference type="ARBA" id="ARBA00022519"/>
    </source>
</evidence>
<feature type="transmembrane region" description="Helical" evidence="10">
    <location>
        <begin position="20"/>
        <end position="37"/>
    </location>
</feature>
<evidence type="ECO:0000256" key="1">
    <source>
        <dbReference type="ARBA" id="ARBA00004377"/>
    </source>
</evidence>
<keyword evidence="4" id="KW-1003">Cell membrane</keyword>
<comment type="caution">
    <text evidence="11">The sequence shown here is derived from an EMBL/GenBank/DDBJ whole genome shotgun (WGS) entry which is preliminary data.</text>
</comment>
<dbReference type="Gene3D" id="3.10.610.10">
    <property type="entry name" value="GSPII I/J protein-like"/>
    <property type="match status" value="1"/>
</dbReference>
<evidence type="ECO:0000256" key="9">
    <source>
        <dbReference type="ARBA" id="ARBA00023136"/>
    </source>
</evidence>
<keyword evidence="9 10" id="KW-0472">Membrane</keyword>
<keyword evidence="6" id="KW-0997">Cell inner membrane</keyword>
<dbReference type="InterPro" id="IPR051621">
    <property type="entry name" value="T2SS_protein_J"/>
</dbReference>
<dbReference type="InterPro" id="IPR012902">
    <property type="entry name" value="N_methyl_site"/>
</dbReference>
<dbReference type="RefSeq" id="WP_176278892.1">
    <property type="nucleotide sequence ID" value="NZ_JABWMH010000002.1"/>
</dbReference>
<dbReference type="NCBIfam" id="TIGR01711">
    <property type="entry name" value="gspJ"/>
    <property type="match status" value="1"/>
</dbReference>
<evidence type="ECO:0000256" key="2">
    <source>
        <dbReference type="ARBA" id="ARBA00011084"/>
    </source>
</evidence>
<reference evidence="11 12" key="1">
    <citation type="submission" date="2020-06" db="EMBL/GenBank/DDBJ databases">
        <authorList>
            <person name="Kim S.-J."/>
            <person name="Park S.-J."/>
        </authorList>
    </citation>
    <scope>NUCLEOTIDE SEQUENCE [LARGE SCALE GENOMIC DNA]</scope>
    <source>
        <strain evidence="11 12">SW-151</strain>
    </source>
</reference>
<sequence length="204" mass="22854">MVKSSSDSCDRNGFTLVEMMVALFIFAMLSVAGVIMLRSAVDSDAVTADNLGQMAEMQRFVSLMEADLSQALPRTYRDEAGDQMPAFDSEQGGSEAGFLKFTRGGQSNINGEARSNLERVEYRLTDGNLERWRYRMTDGGSIDQPAVLISDLGDLTVRFRDRRGQWSAGWQTERLADLPRAIEIRFERAGRSYRHLFLVGTGYL</sequence>
<evidence type="ECO:0000256" key="8">
    <source>
        <dbReference type="ARBA" id="ARBA00022989"/>
    </source>
</evidence>
<organism evidence="11 12">
    <name type="scientific">Parasphingorhabdus flavimaris</name>
    <dbReference type="NCBI Taxonomy" id="266812"/>
    <lineage>
        <taxon>Bacteria</taxon>
        <taxon>Pseudomonadati</taxon>
        <taxon>Pseudomonadota</taxon>
        <taxon>Alphaproteobacteria</taxon>
        <taxon>Sphingomonadales</taxon>
        <taxon>Sphingomonadaceae</taxon>
        <taxon>Parasphingorhabdus</taxon>
    </lineage>
</organism>
<evidence type="ECO:0000313" key="11">
    <source>
        <dbReference type="EMBL" id="NVD27354.1"/>
    </source>
</evidence>
<dbReference type="EMBL" id="JABWMH010000002">
    <property type="protein sequence ID" value="NVD27354.1"/>
    <property type="molecule type" value="Genomic_DNA"/>
</dbReference>
<evidence type="ECO:0000256" key="5">
    <source>
        <dbReference type="ARBA" id="ARBA00022481"/>
    </source>
</evidence>
<dbReference type="InterPro" id="IPR010055">
    <property type="entry name" value="T2SS_protein-GspJ"/>
</dbReference>
<evidence type="ECO:0000256" key="7">
    <source>
        <dbReference type="ARBA" id="ARBA00022692"/>
    </source>
</evidence>
<dbReference type="Proteomes" id="UP000652427">
    <property type="component" value="Unassembled WGS sequence"/>
</dbReference>
<evidence type="ECO:0000256" key="3">
    <source>
        <dbReference type="ARBA" id="ARBA00021539"/>
    </source>
</evidence>
<proteinExistence type="inferred from homology"/>
<keyword evidence="7 10" id="KW-0812">Transmembrane</keyword>
<protein>
    <recommendedName>
        <fullName evidence="3">Type II secretion system protein J</fullName>
    </recommendedName>
</protein>
<keyword evidence="12" id="KW-1185">Reference proteome</keyword>
<keyword evidence="5" id="KW-0488">Methylation</keyword>
<evidence type="ECO:0000256" key="10">
    <source>
        <dbReference type="SAM" id="Phobius"/>
    </source>
</evidence>